<reference evidence="1 2" key="1">
    <citation type="journal article" date="2015" name="Genome Announc.">
        <title>Complete Genome Sequence of Enterotoxigenic Escherichia coli N4-Like Podophage Pollock.</title>
        <authorList>
            <person name="Patel R.S."/>
            <person name="Lessor L.E."/>
            <person name="Hernandez A.C."/>
            <person name="Kuty Everett G.F."/>
        </authorList>
    </citation>
    <scope>NUCLEOTIDE SEQUENCE [LARGE SCALE GENOMIC DNA]</scope>
</reference>
<proteinExistence type="predicted"/>
<organism evidence="1 2">
    <name type="scientific">Escherichia phage Pollock</name>
    <dbReference type="NCBI Taxonomy" id="1540097"/>
    <lineage>
        <taxon>Viruses</taxon>
        <taxon>Duplodnaviria</taxon>
        <taxon>Heunggongvirae</taxon>
        <taxon>Uroviricota</taxon>
        <taxon>Caudoviricetes</taxon>
        <taxon>Schitoviridae</taxon>
        <taxon>Humphriesvirinae</taxon>
        <taxon>Pollockvirus</taxon>
        <taxon>Pollockvirus pollock</taxon>
    </lineage>
</organism>
<sequence length="68" mass="7905">MNKELLLIIQSLVNLIYLYHKNMLCKEIRGKAPKLHCIGVECANCYYSLSSPVEKRYGLKIETTIKQF</sequence>
<dbReference type="RefSeq" id="YP_009152114.1">
    <property type="nucleotide sequence ID" value="NC_027381.1"/>
</dbReference>
<dbReference type="EMBL" id="KM236242">
    <property type="protein sequence ID" value="AIX12372.1"/>
    <property type="molecule type" value="Genomic_DNA"/>
</dbReference>
<evidence type="ECO:0000313" key="2">
    <source>
        <dbReference type="Proteomes" id="UP000030324"/>
    </source>
</evidence>
<dbReference type="Proteomes" id="UP000030324">
    <property type="component" value="Segment"/>
</dbReference>
<accession>A0A0A0YRH4</accession>
<protein>
    <submittedName>
        <fullName evidence="1">Uncharacterized protein</fullName>
    </submittedName>
</protein>
<keyword evidence="2" id="KW-1185">Reference proteome</keyword>
<dbReference type="KEGG" id="vg:24724550"/>
<gene>
    <name evidence="1" type="ORF">CPT_Pollock13</name>
</gene>
<name>A0A0A0YRH4_9CAUD</name>
<dbReference type="GeneID" id="24724550"/>
<evidence type="ECO:0000313" key="1">
    <source>
        <dbReference type="EMBL" id="AIX12372.1"/>
    </source>
</evidence>